<proteinExistence type="predicted"/>
<organism evidence="2">
    <name type="scientific">Tanacetum cinerariifolium</name>
    <name type="common">Dalmatian daisy</name>
    <name type="synonym">Chrysanthemum cinerariifolium</name>
    <dbReference type="NCBI Taxonomy" id="118510"/>
    <lineage>
        <taxon>Eukaryota</taxon>
        <taxon>Viridiplantae</taxon>
        <taxon>Streptophyta</taxon>
        <taxon>Embryophyta</taxon>
        <taxon>Tracheophyta</taxon>
        <taxon>Spermatophyta</taxon>
        <taxon>Magnoliopsida</taxon>
        <taxon>eudicotyledons</taxon>
        <taxon>Gunneridae</taxon>
        <taxon>Pentapetalae</taxon>
        <taxon>asterids</taxon>
        <taxon>campanulids</taxon>
        <taxon>Asterales</taxon>
        <taxon>Asteraceae</taxon>
        <taxon>Asteroideae</taxon>
        <taxon>Anthemideae</taxon>
        <taxon>Anthemidinae</taxon>
        <taxon>Tanacetum</taxon>
    </lineage>
</organism>
<dbReference type="AlphaFoldDB" id="A0A699IVX6"/>
<dbReference type="EMBL" id="BKCJ010340205">
    <property type="protein sequence ID" value="GEZ90673.1"/>
    <property type="molecule type" value="Genomic_DNA"/>
</dbReference>
<evidence type="ECO:0000313" key="2">
    <source>
        <dbReference type="EMBL" id="GEZ90673.1"/>
    </source>
</evidence>
<evidence type="ECO:0000256" key="1">
    <source>
        <dbReference type="SAM" id="Phobius"/>
    </source>
</evidence>
<keyword evidence="1" id="KW-0472">Membrane</keyword>
<sequence>GKVKEIESRRILRGPVGIKTSRKSSIFPVCFMGRTIRLGKPAKLGEDYSQRLLIGELFGLELADDEALSLRRFRPAMAKDSFRCWRLAAFLHLCISLLGYSRVSSNFIMVLRVMEKDLNERKLEED</sequence>
<comment type="caution">
    <text evidence="2">The sequence shown here is derived from an EMBL/GenBank/DDBJ whole genome shotgun (WGS) entry which is preliminary data.</text>
</comment>
<name>A0A699IVX6_TANCI</name>
<keyword evidence="1" id="KW-1133">Transmembrane helix</keyword>
<accession>A0A699IVX6</accession>
<keyword evidence="1" id="KW-0812">Transmembrane</keyword>
<feature type="non-terminal residue" evidence="2">
    <location>
        <position position="1"/>
    </location>
</feature>
<protein>
    <submittedName>
        <fullName evidence="2">Uncharacterized protein</fullName>
    </submittedName>
</protein>
<feature type="transmembrane region" description="Helical" evidence="1">
    <location>
        <begin position="84"/>
        <end position="103"/>
    </location>
</feature>
<gene>
    <name evidence="2" type="ORF">Tci_562646</name>
</gene>
<reference evidence="2" key="1">
    <citation type="journal article" date="2019" name="Sci. Rep.">
        <title>Draft genome of Tanacetum cinerariifolium, the natural source of mosquito coil.</title>
        <authorList>
            <person name="Yamashiro T."/>
            <person name="Shiraishi A."/>
            <person name="Satake H."/>
            <person name="Nakayama K."/>
        </authorList>
    </citation>
    <scope>NUCLEOTIDE SEQUENCE</scope>
</reference>